<dbReference type="AlphaFoldDB" id="A0A7W7CKF9"/>
<dbReference type="EMBL" id="JACHMH010000001">
    <property type="protein sequence ID" value="MBB4681408.1"/>
    <property type="molecule type" value="Genomic_DNA"/>
</dbReference>
<proteinExistence type="predicted"/>
<keyword evidence="2" id="KW-1185">Reference proteome</keyword>
<reference evidence="1 2" key="1">
    <citation type="submission" date="2020-08" db="EMBL/GenBank/DDBJ databases">
        <title>Sequencing the genomes of 1000 actinobacteria strains.</title>
        <authorList>
            <person name="Klenk H.-P."/>
        </authorList>
    </citation>
    <scope>NUCLEOTIDE SEQUENCE [LARGE SCALE GENOMIC DNA]</scope>
    <source>
        <strain evidence="1 2">DSM 44230</strain>
    </source>
</reference>
<comment type="caution">
    <text evidence="1">The sequence shown here is derived from an EMBL/GenBank/DDBJ whole genome shotgun (WGS) entry which is preliminary data.</text>
</comment>
<gene>
    <name evidence="1" type="ORF">HNR67_007526</name>
</gene>
<evidence type="ECO:0000313" key="1">
    <source>
        <dbReference type="EMBL" id="MBB4681408.1"/>
    </source>
</evidence>
<dbReference type="RefSeq" id="WP_246492686.1">
    <property type="nucleotide sequence ID" value="NZ_BAAAUI010000008.1"/>
</dbReference>
<sequence>MADPVEGQAIADYLDSGTPVLVTPTLLDDVLDPGRTAVVPVNFLTDGRWVWTDTITYYLQRHGLLPEPELLAHLRTQGPAAAPVAAETVHRAVGFVLTPRAS</sequence>
<organism evidence="1 2">
    <name type="scientific">Crossiella cryophila</name>
    <dbReference type="NCBI Taxonomy" id="43355"/>
    <lineage>
        <taxon>Bacteria</taxon>
        <taxon>Bacillati</taxon>
        <taxon>Actinomycetota</taxon>
        <taxon>Actinomycetes</taxon>
        <taxon>Pseudonocardiales</taxon>
        <taxon>Pseudonocardiaceae</taxon>
        <taxon>Crossiella</taxon>
    </lineage>
</organism>
<dbReference type="Proteomes" id="UP000533598">
    <property type="component" value="Unassembled WGS sequence"/>
</dbReference>
<name>A0A7W7CKF9_9PSEU</name>
<accession>A0A7W7CKF9</accession>
<evidence type="ECO:0000313" key="2">
    <source>
        <dbReference type="Proteomes" id="UP000533598"/>
    </source>
</evidence>
<protein>
    <submittedName>
        <fullName evidence="1">Uncharacterized protein</fullName>
    </submittedName>
</protein>